<name>A0A6L6X267_9ACTN</name>
<gene>
    <name evidence="1" type="ORF">GPA10_24880</name>
</gene>
<sequence>MKTRTRRCVRGHFIPATAETDACRCTLWPRRLRRYRFSSDTYGQSLAIRRKIIRTVWPVGSYL</sequence>
<evidence type="ECO:0000313" key="2">
    <source>
        <dbReference type="Proteomes" id="UP000483802"/>
    </source>
</evidence>
<organism evidence="1 2">
    <name type="scientific">Streptomyces typhae</name>
    <dbReference type="NCBI Taxonomy" id="2681492"/>
    <lineage>
        <taxon>Bacteria</taxon>
        <taxon>Bacillati</taxon>
        <taxon>Actinomycetota</taxon>
        <taxon>Actinomycetes</taxon>
        <taxon>Kitasatosporales</taxon>
        <taxon>Streptomycetaceae</taxon>
        <taxon>Streptomyces</taxon>
    </lineage>
</organism>
<protein>
    <submittedName>
        <fullName evidence="1">Uncharacterized protein</fullName>
    </submittedName>
</protein>
<keyword evidence="2" id="KW-1185">Reference proteome</keyword>
<evidence type="ECO:0000313" key="1">
    <source>
        <dbReference type="EMBL" id="MVO87903.1"/>
    </source>
</evidence>
<accession>A0A6L6X267</accession>
<dbReference type="Proteomes" id="UP000483802">
    <property type="component" value="Unassembled WGS sequence"/>
</dbReference>
<reference evidence="1 2" key="1">
    <citation type="submission" date="2019-11" db="EMBL/GenBank/DDBJ databases">
        <title>Streptomyces typhae sp. nov., a novel endophytic actinomycete isolated from the root of cattail pollen (Typha angustifolia L.).</title>
        <authorList>
            <person name="Peng C."/>
        </authorList>
    </citation>
    <scope>NUCLEOTIDE SEQUENCE [LARGE SCALE GENOMIC DNA]</scope>
    <source>
        <strain evidence="2">p1417</strain>
    </source>
</reference>
<dbReference type="EMBL" id="WPNZ01000014">
    <property type="protein sequence ID" value="MVO87903.1"/>
    <property type="molecule type" value="Genomic_DNA"/>
</dbReference>
<proteinExistence type="predicted"/>
<dbReference type="RefSeq" id="WP_157167456.1">
    <property type="nucleotide sequence ID" value="NZ_WPNZ01000014.1"/>
</dbReference>
<comment type="caution">
    <text evidence="1">The sequence shown here is derived from an EMBL/GenBank/DDBJ whole genome shotgun (WGS) entry which is preliminary data.</text>
</comment>
<dbReference type="AlphaFoldDB" id="A0A6L6X267"/>